<feature type="region of interest" description="Disordered" evidence="1">
    <location>
        <begin position="1"/>
        <end position="65"/>
    </location>
</feature>
<dbReference type="EMBL" id="AP005590">
    <property type="protein sequence ID" value="BAD22326.1"/>
    <property type="molecule type" value="Genomic_DNA"/>
</dbReference>
<evidence type="ECO:0000313" key="4">
    <source>
        <dbReference type="Proteomes" id="UP000000763"/>
    </source>
</evidence>
<proteinExistence type="predicted"/>
<evidence type="ECO:0000256" key="1">
    <source>
        <dbReference type="SAM" id="MobiDB-lite"/>
    </source>
</evidence>
<dbReference type="AlphaFoldDB" id="Q6K298"/>
<gene>
    <name evidence="3" type="ORF">B1080A02.27</name>
    <name evidence="2" type="ORF">P0574F11.4</name>
</gene>
<reference evidence="2" key="1">
    <citation type="submission" date="2002-07" db="EMBL/GenBank/DDBJ databases">
        <title>Oryza sativa nipponbare(GA3) genomic DNA, chromosome 9, PAC clone:P0574F11.</title>
        <authorList>
            <person name="Sasaki T."/>
            <person name="Matsumoto T."/>
            <person name="Hattori M."/>
            <person name="Sakaki Y."/>
            <person name="Katayose Y."/>
        </authorList>
    </citation>
    <scope>NUCLEOTIDE SEQUENCE</scope>
</reference>
<accession>Q6K298</accession>
<reference evidence="3" key="2">
    <citation type="submission" date="2002-11" db="EMBL/GenBank/DDBJ databases">
        <title>Oryza sativa nipponbare(GA3) genomic DNA, chromosome 9, BAC clone:B1080A02.</title>
        <authorList>
            <person name="Sasaki T."/>
            <person name="Matsumoto T."/>
            <person name="Katayose Y."/>
        </authorList>
    </citation>
    <scope>NUCLEOTIDE SEQUENCE</scope>
</reference>
<reference evidence="4" key="4">
    <citation type="journal article" date="2008" name="Nucleic Acids Res.">
        <title>The rice annotation project database (RAP-DB): 2008 update.</title>
        <authorList>
            <consortium name="The rice annotation project (RAP)"/>
        </authorList>
    </citation>
    <scope>GENOME REANNOTATION</scope>
    <source>
        <strain evidence="4">cv. Nipponbare</strain>
    </source>
</reference>
<reference evidence="4" key="3">
    <citation type="journal article" date="2005" name="Nature">
        <title>The map-based sequence of the rice genome.</title>
        <authorList>
            <consortium name="International rice genome sequencing project (IRGSP)"/>
            <person name="Matsumoto T."/>
            <person name="Wu J."/>
            <person name="Kanamori H."/>
            <person name="Katayose Y."/>
            <person name="Fujisawa M."/>
            <person name="Namiki N."/>
            <person name="Mizuno H."/>
            <person name="Yamamoto K."/>
            <person name="Antonio B.A."/>
            <person name="Baba T."/>
            <person name="Sakata K."/>
            <person name="Nagamura Y."/>
            <person name="Aoki H."/>
            <person name="Arikawa K."/>
            <person name="Arita K."/>
            <person name="Bito T."/>
            <person name="Chiden Y."/>
            <person name="Fujitsuka N."/>
            <person name="Fukunaka R."/>
            <person name="Hamada M."/>
            <person name="Harada C."/>
            <person name="Hayashi A."/>
            <person name="Hijishita S."/>
            <person name="Honda M."/>
            <person name="Hosokawa S."/>
            <person name="Ichikawa Y."/>
            <person name="Idonuma A."/>
            <person name="Iijima M."/>
            <person name="Ikeda M."/>
            <person name="Ikeno M."/>
            <person name="Ito K."/>
            <person name="Ito S."/>
            <person name="Ito T."/>
            <person name="Ito Y."/>
            <person name="Ito Y."/>
            <person name="Iwabuchi A."/>
            <person name="Kamiya K."/>
            <person name="Karasawa W."/>
            <person name="Kurita K."/>
            <person name="Katagiri S."/>
            <person name="Kikuta A."/>
            <person name="Kobayashi H."/>
            <person name="Kobayashi N."/>
            <person name="Machita K."/>
            <person name="Maehara T."/>
            <person name="Masukawa M."/>
            <person name="Mizubayashi T."/>
            <person name="Mukai Y."/>
            <person name="Nagasaki H."/>
            <person name="Nagata Y."/>
            <person name="Naito S."/>
            <person name="Nakashima M."/>
            <person name="Nakama Y."/>
            <person name="Nakamichi Y."/>
            <person name="Nakamura M."/>
            <person name="Meguro A."/>
            <person name="Negishi M."/>
            <person name="Ohta I."/>
            <person name="Ohta T."/>
            <person name="Okamoto M."/>
            <person name="Ono N."/>
            <person name="Saji S."/>
            <person name="Sakaguchi M."/>
            <person name="Sakai K."/>
            <person name="Shibata M."/>
            <person name="Shimokawa T."/>
            <person name="Song J."/>
            <person name="Takazaki Y."/>
            <person name="Terasawa K."/>
            <person name="Tsugane M."/>
            <person name="Tsuji K."/>
            <person name="Ueda S."/>
            <person name="Waki K."/>
            <person name="Yamagata H."/>
            <person name="Yamamoto M."/>
            <person name="Yamamoto S."/>
            <person name="Yamane H."/>
            <person name="Yoshiki S."/>
            <person name="Yoshihara R."/>
            <person name="Yukawa K."/>
            <person name="Zhong H."/>
            <person name="Yano M."/>
            <person name="Yuan Q."/>
            <person name="Ouyang S."/>
            <person name="Liu J."/>
            <person name="Jones K.M."/>
            <person name="Gansberger K."/>
            <person name="Moffat K."/>
            <person name="Hill J."/>
            <person name="Bera J."/>
            <person name="Fadrosh D."/>
            <person name="Jin S."/>
            <person name="Johri S."/>
            <person name="Kim M."/>
            <person name="Overton L."/>
            <person name="Reardon M."/>
            <person name="Tsitrin T."/>
            <person name="Vuong H."/>
            <person name="Weaver B."/>
            <person name="Ciecko A."/>
            <person name="Tallon L."/>
            <person name="Jackson J."/>
            <person name="Pai G."/>
            <person name="Aken S.V."/>
            <person name="Utterback T."/>
            <person name="Reidmuller S."/>
            <person name="Feldblyum T."/>
            <person name="Hsiao J."/>
            <person name="Zismann V."/>
            <person name="Iobst S."/>
            <person name="de Vazeille A.R."/>
            <person name="Buell C.R."/>
            <person name="Ying K."/>
            <person name="Li Y."/>
            <person name="Lu T."/>
            <person name="Huang Y."/>
            <person name="Zhao Q."/>
            <person name="Feng Q."/>
            <person name="Zhang L."/>
            <person name="Zhu J."/>
            <person name="Weng Q."/>
            <person name="Mu J."/>
            <person name="Lu Y."/>
            <person name="Fan D."/>
            <person name="Liu Y."/>
            <person name="Guan J."/>
            <person name="Zhang Y."/>
            <person name="Yu S."/>
            <person name="Liu X."/>
            <person name="Zhang Y."/>
            <person name="Hong G."/>
            <person name="Han B."/>
            <person name="Choisne N."/>
            <person name="Demange N."/>
            <person name="Orjeda G."/>
            <person name="Samain S."/>
            <person name="Cattolico L."/>
            <person name="Pelletier E."/>
            <person name="Couloux A."/>
            <person name="Segurens B."/>
            <person name="Wincker P."/>
            <person name="D'Hont A."/>
            <person name="Scarpelli C."/>
            <person name="Weissenbach J."/>
            <person name="Salanoubat M."/>
            <person name="Quetier F."/>
            <person name="Yu Y."/>
            <person name="Kim H.R."/>
            <person name="Rambo T."/>
            <person name="Currie J."/>
            <person name="Collura K."/>
            <person name="Luo M."/>
            <person name="Yang T."/>
            <person name="Ammiraju J.S.S."/>
            <person name="Engler F."/>
            <person name="Soderlund C."/>
            <person name="Wing R.A."/>
            <person name="Palmer L.E."/>
            <person name="de la Bastide M."/>
            <person name="Spiegel L."/>
            <person name="Nascimento L."/>
            <person name="Zutavern T."/>
            <person name="O'Shaughnessy A."/>
            <person name="Dike S."/>
            <person name="Dedhia N."/>
            <person name="Preston R."/>
            <person name="Balija V."/>
            <person name="McCombie W.R."/>
            <person name="Chow T."/>
            <person name="Chen H."/>
            <person name="Chung M."/>
            <person name="Chen C."/>
            <person name="Shaw J."/>
            <person name="Wu H."/>
            <person name="Hsiao K."/>
            <person name="Chao Y."/>
            <person name="Chu M."/>
            <person name="Cheng C."/>
            <person name="Hour A."/>
            <person name="Lee P."/>
            <person name="Lin S."/>
            <person name="Lin Y."/>
            <person name="Liou J."/>
            <person name="Liu S."/>
            <person name="Hsing Y."/>
            <person name="Raghuvanshi S."/>
            <person name="Mohanty A."/>
            <person name="Bharti A.K."/>
            <person name="Gaur A."/>
            <person name="Gupta V."/>
            <person name="Kumar D."/>
            <person name="Ravi V."/>
            <person name="Vij S."/>
            <person name="Kapur A."/>
            <person name="Khurana P."/>
            <person name="Khurana P."/>
            <person name="Khurana J.P."/>
            <person name="Tyagi A.K."/>
            <person name="Gaikwad K."/>
            <person name="Singh A."/>
            <person name="Dalal V."/>
            <person name="Srivastava S."/>
            <person name="Dixit A."/>
            <person name="Pal A.K."/>
            <person name="Ghazi I.A."/>
            <person name="Yadav M."/>
            <person name="Pandit A."/>
            <person name="Bhargava A."/>
            <person name="Sureshbabu K."/>
            <person name="Batra K."/>
            <person name="Sharma T.R."/>
            <person name="Mohapatra T."/>
            <person name="Singh N.K."/>
            <person name="Messing J."/>
            <person name="Nelson A.B."/>
            <person name="Fuks G."/>
            <person name="Kavchok S."/>
            <person name="Keizer G."/>
            <person name="Linton E."/>
            <person name="Llaca V."/>
            <person name="Song R."/>
            <person name="Tanyolac B."/>
            <person name="Young S."/>
            <person name="Ho-Il K."/>
            <person name="Hahn J.H."/>
            <person name="Sangsakoo G."/>
            <person name="Vanavichit A."/>
            <person name="de Mattos Luiz.A.T."/>
            <person name="Zimmer P.D."/>
            <person name="Malone G."/>
            <person name="Dellagostin O."/>
            <person name="de Oliveira A.C."/>
            <person name="Bevan M."/>
            <person name="Bancroft I."/>
            <person name="Minx P."/>
            <person name="Cordum H."/>
            <person name="Wilson R."/>
            <person name="Cheng Z."/>
            <person name="Jin W."/>
            <person name="Jiang J."/>
            <person name="Leong S.A."/>
            <person name="Iwama H."/>
            <person name="Gojobori T."/>
            <person name="Itoh T."/>
            <person name="Niimura Y."/>
            <person name="Fujii Y."/>
            <person name="Habara T."/>
            <person name="Sakai H."/>
            <person name="Sato Y."/>
            <person name="Wilson G."/>
            <person name="Kumar K."/>
            <person name="McCouch S."/>
            <person name="Juretic N."/>
            <person name="Hoen D."/>
            <person name="Wright S."/>
            <person name="Bruskiewich R."/>
            <person name="Bureau T."/>
            <person name="Miyao A."/>
            <person name="Hirochika H."/>
            <person name="Nishikawa T."/>
            <person name="Kadowaki K."/>
            <person name="Sugiura M."/>
            <person name="Burr B."/>
            <person name="Sasaki T."/>
        </authorList>
    </citation>
    <scope>NUCLEOTIDE SEQUENCE [LARGE SCALE GENOMIC DNA]</scope>
    <source>
        <strain evidence="4">cv. Nipponbare</strain>
    </source>
</reference>
<sequence>MASHTVTGLPPRLSSPHRQGRASPHLSFAGRGVVASGRDGGGSRRPPRLPPVGAPDLAKRGPDLCSAAPELDADAVAVASLPSSGHVGSPAALTTSEGDGKPRRRLPCFRPALPAAARAAARLGRAGGGRGRRGLNRRPRHPWGRATGGTTAPFPLRTNVLKTGIRKIKGIHPTGIK</sequence>
<organism evidence="3 4">
    <name type="scientific">Oryza sativa subsp. japonica</name>
    <name type="common">Rice</name>
    <dbReference type="NCBI Taxonomy" id="39947"/>
    <lineage>
        <taxon>Eukaryota</taxon>
        <taxon>Viridiplantae</taxon>
        <taxon>Streptophyta</taxon>
        <taxon>Embryophyta</taxon>
        <taxon>Tracheophyta</taxon>
        <taxon>Spermatophyta</taxon>
        <taxon>Magnoliopsida</taxon>
        <taxon>Liliopsida</taxon>
        <taxon>Poales</taxon>
        <taxon>Poaceae</taxon>
        <taxon>BOP clade</taxon>
        <taxon>Oryzoideae</taxon>
        <taxon>Oryzeae</taxon>
        <taxon>Oryzinae</taxon>
        <taxon>Oryza</taxon>
        <taxon>Oryza sativa</taxon>
    </lineage>
</organism>
<protein>
    <submittedName>
        <fullName evidence="3">Uncharacterized protein</fullName>
    </submittedName>
</protein>
<name>Q6K298_ORYSJ</name>
<feature type="region of interest" description="Disordered" evidence="1">
    <location>
        <begin position="122"/>
        <end position="154"/>
    </location>
</feature>
<dbReference type="EMBL" id="AP005905">
    <property type="protein sequence ID" value="BAD22490.1"/>
    <property type="molecule type" value="Genomic_DNA"/>
</dbReference>
<evidence type="ECO:0000313" key="2">
    <source>
        <dbReference type="EMBL" id="BAD22326.1"/>
    </source>
</evidence>
<dbReference type="Proteomes" id="UP000000763">
    <property type="component" value="Chromosome 9"/>
</dbReference>
<evidence type="ECO:0000313" key="3">
    <source>
        <dbReference type="EMBL" id="BAD22490.1"/>
    </source>
</evidence>
<feature type="region of interest" description="Disordered" evidence="1">
    <location>
        <begin position="81"/>
        <end position="105"/>
    </location>
</feature>
<feature type="compositionally biased region" description="Basic residues" evidence="1">
    <location>
        <begin position="130"/>
        <end position="143"/>
    </location>
</feature>